<evidence type="ECO:0000313" key="1">
    <source>
        <dbReference type="EMBL" id="WXB00787.1"/>
    </source>
</evidence>
<dbReference type="PROSITE" id="PS51257">
    <property type="entry name" value="PROKAR_LIPOPROTEIN"/>
    <property type="match status" value="1"/>
</dbReference>
<dbReference type="RefSeq" id="WP_394830388.1">
    <property type="nucleotide sequence ID" value="NZ_CP089929.1"/>
</dbReference>
<dbReference type="EMBL" id="CP089983">
    <property type="protein sequence ID" value="WXB00787.1"/>
    <property type="molecule type" value="Genomic_DNA"/>
</dbReference>
<protein>
    <submittedName>
        <fullName evidence="1">Uncharacterized protein</fullName>
    </submittedName>
</protein>
<organism evidence="1 2">
    <name type="scientific">Pendulispora rubella</name>
    <dbReference type="NCBI Taxonomy" id="2741070"/>
    <lineage>
        <taxon>Bacteria</taxon>
        <taxon>Pseudomonadati</taxon>
        <taxon>Myxococcota</taxon>
        <taxon>Myxococcia</taxon>
        <taxon>Myxococcales</taxon>
        <taxon>Sorangiineae</taxon>
        <taxon>Pendulisporaceae</taxon>
        <taxon>Pendulispora</taxon>
    </lineage>
</organism>
<dbReference type="Proteomes" id="UP001374803">
    <property type="component" value="Chromosome"/>
</dbReference>
<proteinExistence type="predicted"/>
<accession>A0ABZ2KQ38</accession>
<name>A0ABZ2KQ38_9BACT</name>
<reference evidence="1" key="1">
    <citation type="submission" date="2021-12" db="EMBL/GenBank/DDBJ databases">
        <title>Discovery of the Pendulisporaceae a myxobacterial family with distinct sporulation behavior and unique specialized metabolism.</title>
        <authorList>
            <person name="Garcia R."/>
            <person name="Popoff A."/>
            <person name="Bader C.D."/>
            <person name="Loehr J."/>
            <person name="Walesch S."/>
            <person name="Walt C."/>
            <person name="Boldt J."/>
            <person name="Bunk B."/>
            <person name="Haeckl F.J.F.P.J."/>
            <person name="Gunesch A.P."/>
            <person name="Birkelbach J."/>
            <person name="Nuebel U."/>
            <person name="Pietschmann T."/>
            <person name="Bach T."/>
            <person name="Mueller R."/>
        </authorList>
    </citation>
    <scope>NUCLEOTIDE SEQUENCE</scope>
    <source>
        <strain evidence="1">MSr11367</strain>
    </source>
</reference>
<evidence type="ECO:0000313" key="2">
    <source>
        <dbReference type="Proteomes" id="UP001374803"/>
    </source>
</evidence>
<sequence length="161" mass="17359">MRTSLAAFVCVMALGCGDSNSNPPNGSDAGQDPCVAHTNDGPTIQEVIVMGETPAARGGTIHEGIYHLTAYTTYITRPQNGSPDTLSQTLVIQAGTMRVVGRRDGRDQFSSYAYTLPSETKLSRTDRCGDAFSGDIRAEFTATDGQFLLITGDHVYTYDRR</sequence>
<keyword evidence="2" id="KW-1185">Reference proteome</keyword>
<gene>
    <name evidence="1" type="ORF">LVJ94_28155</name>
</gene>